<evidence type="ECO:0000256" key="3">
    <source>
        <dbReference type="ARBA" id="ARBA00013833"/>
    </source>
</evidence>
<keyword evidence="4" id="KW-1003">Cell membrane</keyword>
<dbReference type="PANTHER" id="PTHR33778">
    <property type="entry name" value="PROTEIN MGTC"/>
    <property type="match status" value="1"/>
</dbReference>
<reference evidence="12 13" key="1">
    <citation type="submission" date="2017-05" db="EMBL/GenBank/DDBJ databases">
        <title>Polynucleobacter sp. MWH-K35W1 isolated from the permanently anoxic monimolimnion of a meromictic lake.</title>
        <authorList>
            <person name="Hahn M.W."/>
        </authorList>
    </citation>
    <scope>NUCLEOTIDE SEQUENCE [LARGE SCALE GENOMIC DNA]</scope>
    <source>
        <strain evidence="12 13">MWH-K35W1</strain>
    </source>
</reference>
<evidence type="ECO:0000259" key="11">
    <source>
        <dbReference type="Pfam" id="PF21770"/>
    </source>
</evidence>
<dbReference type="GO" id="GO:0005886">
    <property type="term" value="C:plasma membrane"/>
    <property type="evidence" value="ECO:0007669"/>
    <property type="project" value="UniProtKB-SubCell"/>
</dbReference>
<dbReference type="Gene3D" id="3.30.70.260">
    <property type="match status" value="1"/>
</dbReference>
<dbReference type="RefSeq" id="WP_088527184.1">
    <property type="nucleotide sequence ID" value="NZ_NGUO01000008.1"/>
</dbReference>
<evidence type="ECO:0000256" key="1">
    <source>
        <dbReference type="ARBA" id="ARBA00004651"/>
    </source>
</evidence>
<dbReference type="OrthoDB" id="9811198at2"/>
<evidence type="ECO:0000313" key="12">
    <source>
        <dbReference type="EMBL" id="OWS71778.1"/>
    </source>
</evidence>
<keyword evidence="12" id="KW-0489">Methyltransferase</keyword>
<dbReference type="Proteomes" id="UP000198104">
    <property type="component" value="Unassembled WGS sequence"/>
</dbReference>
<gene>
    <name evidence="12" type="ORF">CBI30_04790</name>
</gene>
<dbReference type="PRINTS" id="PR01837">
    <property type="entry name" value="MGTCSAPBPROT"/>
</dbReference>
<feature type="transmembrane region" description="Helical" evidence="9">
    <location>
        <begin position="69"/>
        <end position="88"/>
    </location>
</feature>
<dbReference type="Pfam" id="PF02308">
    <property type="entry name" value="MgtC"/>
    <property type="match status" value="1"/>
</dbReference>
<keyword evidence="12" id="KW-0808">Transferase</keyword>
<evidence type="ECO:0000256" key="6">
    <source>
        <dbReference type="ARBA" id="ARBA00022989"/>
    </source>
</evidence>
<name>A0A254PZV8_9BURK</name>
<comment type="caution">
    <text evidence="12">The sequence shown here is derived from an EMBL/GenBank/DDBJ whole genome shotgun (WGS) entry which is preliminary data.</text>
</comment>
<evidence type="ECO:0000313" key="13">
    <source>
        <dbReference type="Proteomes" id="UP000198104"/>
    </source>
</evidence>
<feature type="domain" description="MgtC-like C-terminal" evidence="11">
    <location>
        <begin position="159"/>
        <end position="232"/>
    </location>
</feature>
<keyword evidence="7 9" id="KW-0472">Membrane</keyword>
<comment type="function">
    <text evidence="8">Virulence factor required for growth in low Mg(2+) medium and for intramacrophage survival. May be involved in regulating membrane potential by activating Na(+)/K(+)-ATPase.</text>
</comment>
<dbReference type="AlphaFoldDB" id="A0A254PZV8"/>
<proteinExistence type="inferred from homology"/>
<sequence>MESLNNINLVSLADTAVSLSAAFIFGGLIGLERQFRQRTAGLRTNILVALGAAIFVDAANRLVGHEGAVHVMAYVVSGIGFLGAGVIMREEGNVRGINTAATLWGSGAVGALAGADLILEAALATLFVLAANTLLRPVVSLINRQPLDTESVEVTNSVYIITPKHSQKIALKQFIEALETAGYQTQDVEVHQFGSDDVEIQAVLTATAVEGDQMDALIAKLADLDYVNQAFWSPSTTD</sequence>
<dbReference type="InterPro" id="IPR049177">
    <property type="entry name" value="MgtC_SapB_SrpB_YhiD_N"/>
</dbReference>
<dbReference type="EMBL" id="NGUO01000008">
    <property type="protein sequence ID" value="OWS71778.1"/>
    <property type="molecule type" value="Genomic_DNA"/>
</dbReference>
<feature type="domain" description="MgtC/SapB/SrpB/YhiD N-terminal" evidence="10">
    <location>
        <begin position="19"/>
        <end position="139"/>
    </location>
</feature>
<dbReference type="GO" id="GO:0008168">
    <property type="term" value="F:methyltransferase activity"/>
    <property type="evidence" value="ECO:0007669"/>
    <property type="project" value="UniProtKB-KW"/>
</dbReference>
<evidence type="ECO:0000256" key="8">
    <source>
        <dbReference type="ARBA" id="ARBA00025369"/>
    </source>
</evidence>
<dbReference type="PANTHER" id="PTHR33778:SF3">
    <property type="entry name" value="PROTEIN MGTC"/>
    <property type="match status" value="1"/>
</dbReference>
<keyword evidence="5 9" id="KW-0812">Transmembrane</keyword>
<comment type="similarity">
    <text evidence="2 9">Belongs to the MgtC/SapB family.</text>
</comment>
<comment type="subcellular location">
    <subcellularLocation>
        <location evidence="9">Cell inner membrane</location>
        <topology evidence="9">Multi-pass membrane protein</topology>
    </subcellularLocation>
    <subcellularLocation>
        <location evidence="1">Cell membrane</location>
        <topology evidence="1">Multi-pass membrane protein</topology>
    </subcellularLocation>
</comment>
<evidence type="ECO:0000259" key="10">
    <source>
        <dbReference type="Pfam" id="PF02308"/>
    </source>
</evidence>
<evidence type="ECO:0000256" key="9">
    <source>
        <dbReference type="RuleBase" id="RU365041"/>
    </source>
</evidence>
<keyword evidence="6 9" id="KW-1133">Transmembrane helix</keyword>
<organism evidence="12 13">
    <name type="scientific">Polynucleobacter aenigmaticus</name>
    <dbReference type="NCBI Taxonomy" id="1743164"/>
    <lineage>
        <taxon>Bacteria</taxon>
        <taxon>Pseudomonadati</taxon>
        <taxon>Pseudomonadota</taxon>
        <taxon>Betaproteobacteria</taxon>
        <taxon>Burkholderiales</taxon>
        <taxon>Burkholderiaceae</taxon>
        <taxon>Polynucleobacter</taxon>
    </lineage>
</organism>
<protein>
    <recommendedName>
        <fullName evidence="3 9">Protein MgtC</fullName>
    </recommendedName>
</protein>
<dbReference type="InterPro" id="IPR048640">
    <property type="entry name" value="MgtC-like_C"/>
</dbReference>
<keyword evidence="9" id="KW-0997">Cell inner membrane</keyword>
<dbReference type="Pfam" id="PF21770">
    <property type="entry name" value="MgtC_SapB_C"/>
    <property type="match status" value="1"/>
</dbReference>
<evidence type="ECO:0000256" key="2">
    <source>
        <dbReference type="ARBA" id="ARBA00009298"/>
    </source>
</evidence>
<accession>A0A254PZV8</accession>
<dbReference type="InterPro" id="IPR003416">
    <property type="entry name" value="MgtC/SapB/SrpB/YhiD_fam"/>
</dbReference>
<evidence type="ECO:0000256" key="4">
    <source>
        <dbReference type="ARBA" id="ARBA00022475"/>
    </source>
</evidence>
<feature type="transmembrane region" description="Helical" evidence="9">
    <location>
        <begin position="12"/>
        <end position="31"/>
    </location>
</feature>
<dbReference type="GO" id="GO:0032259">
    <property type="term" value="P:methylation"/>
    <property type="evidence" value="ECO:0007669"/>
    <property type="project" value="UniProtKB-KW"/>
</dbReference>
<evidence type="ECO:0000256" key="5">
    <source>
        <dbReference type="ARBA" id="ARBA00022692"/>
    </source>
</evidence>
<keyword evidence="13" id="KW-1185">Reference proteome</keyword>
<feature type="transmembrane region" description="Helical" evidence="9">
    <location>
        <begin position="43"/>
        <end position="63"/>
    </location>
</feature>
<evidence type="ECO:0000256" key="7">
    <source>
        <dbReference type="ARBA" id="ARBA00023136"/>
    </source>
</evidence>